<dbReference type="Gene3D" id="3.40.50.150">
    <property type="entry name" value="Vaccinia Virus protein VP39"/>
    <property type="match status" value="1"/>
</dbReference>
<protein>
    <recommendedName>
        <fullName evidence="1">Methyltransferase FkbM domain-containing protein</fullName>
    </recommendedName>
</protein>
<feature type="non-terminal residue" evidence="2">
    <location>
        <position position="1"/>
    </location>
</feature>
<dbReference type="InterPro" id="IPR029063">
    <property type="entry name" value="SAM-dependent_MTases_sf"/>
</dbReference>
<comment type="caution">
    <text evidence="2">The sequence shown here is derived from an EMBL/GenBank/DDBJ whole genome shotgun (WGS) entry which is preliminary data.</text>
</comment>
<dbReference type="InterPro" id="IPR006342">
    <property type="entry name" value="FkbM_mtfrase"/>
</dbReference>
<proteinExistence type="predicted"/>
<evidence type="ECO:0000259" key="1">
    <source>
        <dbReference type="Pfam" id="PF05050"/>
    </source>
</evidence>
<gene>
    <name evidence="2" type="ORF">S01H4_64883</name>
</gene>
<dbReference type="AlphaFoldDB" id="X1F146"/>
<name>X1F146_9ZZZZ</name>
<feature type="domain" description="Methyltransferase FkbM" evidence="1">
    <location>
        <begin position="3"/>
        <end position="80"/>
    </location>
</feature>
<dbReference type="EMBL" id="BART01039494">
    <property type="protein sequence ID" value="GAH14518.1"/>
    <property type="molecule type" value="Genomic_DNA"/>
</dbReference>
<accession>X1F146</accession>
<dbReference type="SUPFAM" id="SSF53335">
    <property type="entry name" value="S-adenosyl-L-methionine-dependent methyltransferases"/>
    <property type="match status" value="1"/>
</dbReference>
<evidence type="ECO:0000313" key="2">
    <source>
        <dbReference type="EMBL" id="GAH14518.1"/>
    </source>
</evidence>
<dbReference type="Pfam" id="PF05050">
    <property type="entry name" value="Methyltransf_21"/>
    <property type="match status" value="1"/>
</dbReference>
<sequence>QAISVQAVTLDGFFKDKSLIPDVIKIDVEGAEMKVLNETQKILESGNVKLFVEVHPVRLKLKFQSSANAVISILMDNGYNVFEIKNMRRHSKEISLKKLNRESRLIFNTMLYAYG</sequence>
<dbReference type="PANTHER" id="PTHR34203:SF15">
    <property type="entry name" value="SLL1173 PROTEIN"/>
    <property type="match status" value="1"/>
</dbReference>
<dbReference type="InterPro" id="IPR052514">
    <property type="entry name" value="SAM-dependent_MTase"/>
</dbReference>
<dbReference type="NCBIfam" id="TIGR01444">
    <property type="entry name" value="fkbM_fam"/>
    <property type="match status" value="1"/>
</dbReference>
<dbReference type="PANTHER" id="PTHR34203">
    <property type="entry name" value="METHYLTRANSFERASE, FKBM FAMILY PROTEIN"/>
    <property type="match status" value="1"/>
</dbReference>
<reference evidence="2" key="1">
    <citation type="journal article" date="2014" name="Front. Microbiol.">
        <title>High frequency of phylogenetically diverse reductive dehalogenase-homologous genes in deep subseafloor sedimentary metagenomes.</title>
        <authorList>
            <person name="Kawai M."/>
            <person name="Futagami T."/>
            <person name="Toyoda A."/>
            <person name="Takaki Y."/>
            <person name="Nishi S."/>
            <person name="Hori S."/>
            <person name="Arai W."/>
            <person name="Tsubouchi T."/>
            <person name="Morono Y."/>
            <person name="Uchiyama I."/>
            <person name="Ito T."/>
            <person name="Fujiyama A."/>
            <person name="Inagaki F."/>
            <person name="Takami H."/>
        </authorList>
    </citation>
    <scope>NUCLEOTIDE SEQUENCE</scope>
    <source>
        <strain evidence="2">Expedition CK06-06</strain>
    </source>
</reference>
<organism evidence="2">
    <name type="scientific">marine sediment metagenome</name>
    <dbReference type="NCBI Taxonomy" id="412755"/>
    <lineage>
        <taxon>unclassified sequences</taxon>
        <taxon>metagenomes</taxon>
        <taxon>ecological metagenomes</taxon>
    </lineage>
</organism>